<dbReference type="STRING" id="1798689.A3I29_03780"/>
<dbReference type="EMBL" id="MFQK01000022">
    <property type="protein sequence ID" value="OGH80861.1"/>
    <property type="molecule type" value="Genomic_DNA"/>
</dbReference>
<dbReference type="SMART" id="SM00507">
    <property type="entry name" value="HNHc"/>
    <property type="match status" value="1"/>
</dbReference>
<accession>A0A1F6NAH7</accession>
<evidence type="ECO:0000313" key="2">
    <source>
        <dbReference type="EMBL" id="OGH80861.1"/>
    </source>
</evidence>
<evidence type="ECO:0000313" key="3">
    <source>
        <dbReference type="Proteomes" id="UP000178726"/>
    </source>
</evidence>
<dbReference type="AlphaFoldDB" id="A0A1F6NAH7"/>
<name>A0A1F6NAH7_9BACT</name>
<gene>
    <name evidence="2" type="ORF">A3I29_03780</name>
</gene>
<keyword evidence="2" id="KW-0255">Endonuclease</keyword>
<dbReference type="Gene3D" id="1.10.30.50">
    <property type="match status" value="1"/>
</dbReference>
<keyword evidence="2" id="KW-0378">Hydrolase</keyword>
<dbReference type="GO" id="GO:0008270">
    <property type="term" value="F:zinc ion binding"/>
    <property type="evidence" value="ECO:0007669"/>
    <property type="project" value="InterPro"/>
</dbReference>
<feature type="domain" description="HNH nuclease" evidence="1">
    <location>
        <begin position="89"/>
        <end position="144"/>
    </location>
</feature>
<protein>
    <submittedName>
        <fullName evidence="2">HNH endonuclease</fullName>
    </submittedName>
</protein>
<dbReference type="Proteomes" id="UP000178726">
    <property type="component" value="Unassembled WGS sequence"/>
</dbReference>
<dbReference type="CDD" id="cd00085">
    <property type="entry name" value="HNHc"/>
    <property type="match status" value="1"/>
</dbReference>
<dbReference type="Pfam" id="PF01844">
    <property type="entry name" value="HNH"/>
    <property type="match status" value="1"/>
</dbReference>
<proteinExistence type="predicted"/>
<evidence type="ECO:0000259" key="1">
    <source>
        <dbReference type="SMART" id="SM00507"/>
    </source>
</evidence>
<dbReference type="GO" id="GO:0004519">
    <property type="term" value="F:endonuclease activity"/>
    <property type="evidence" value="ECO:0007669"/>
    <property type="project" value="UniProtKB-KW"/>
</dbReference>
<dbReference type="GO" id="GO:0003676">
    <property type="term" value="F:nucleic acid binding"/>
    <property type="evidence" value="ECO:0007669"/>
    <property type="project" value="InterPro"/>
</dbReference>
<dbReference type="InterPro" id="IPR003615">
    <property type="entry name" value="HNH_nuc"/>
</dbReference>
<organism evidence="2 3">
    <name type="scientific">Candidatus Magasanikbacteria bacterium RIFCSPLOWO2_02_FULL_44_11</name>
    <dbReference type="NCBI Taxonomy" id="1798689"/>
    <lineage>
        <taxon>Bacteria</taxon>
        <taxon>Candidatus Magasanikiibacteriota</taxon>
    </lineage>
</organism>
<reference evidence="2 3" key="1">
    <citation type="journal article" date="2016" name="Nat. Commun.">
        <title>Thousands of microbial genomes shed light on interconnected biogeochemical processes in an aquifer system.</title>
        <authorList>
            <person name="Anantharaman K."/>
            <person name="Brown C.T."/>
            <person name="Hug L.A."/>
            <person name="Sharon I."/>
            <person name="Castelle C.J."/>
            <person name="Probst A.J."/>
            <person name="Thomas B.C."/>
            <person name="Singh A."/>
            <person name="Wilkins M.J."/>
            <person name="Karaoz U."/>
            <person name="Brodie E.L."/>
            <person name="Williams K.H."/>
            <person name="Hubbard S.S."/>
            <person name="Banfield J.F."/>
        </authorList>
    </citation>
    <scope>NUCLEOTIDE SEQUENCE [LARGE SCALE GENOMIC DNA]</scope>
</reference>
<keyword evidence="2" id="KW-0540">Nuclease</keyword>
<sequence length="198" mass="23396">MKRNRKKVTQLELIKEYYRSHAGKDVPHYESVPWLYSEYEKRTGKKFADPDRGIRSLADKGFLIYVKKGIYKYNENYKKDKNLNDFTQKQKEEIKKRDGFKCVVCGRGEKDGIELHVDHIDSRQKGGEAISIENGMTLCGQHNYWKRNLGQTESAKKMFIKFYNLAKKRDSKELTAFFSEILSIYEKHDVNGHIVWEK</sequence>
<dbReference type="InterPro" id="IPR002711">
    <property type="entry name" value="HNH"/>
</dbReference>
<comment type="caution">
    <text evidence="2">The sequence shown here is derived from an EMBL/GenBank/DDBJ whole genome shotgun (WGS) entry which is preliminary data.</text>
</comment>